<keyword evidence="2" id="KW-0560">Oxidoreductase</keyword>
<dbReference type="PANTHER" id="PTHR10578:SF146">
    <property type="entry name" value="OXIDASE, PUTATIVE-RELATED"/>
    <property type="match status" value="1"/>
</dbReference>
<evidence type="ECO:0000313" key="5">
    <source>
        <dbReference type="EMBL" id="KAH9382432.1"/>
    </source>
</evidence>
<organism evidence="5 6">
    <name type="scientific">Haemaphysalis longicornis</name>
    <name type="common">Bush tick</name>
    <dbReference type="NCBI Taxonomy" id="44386"/>
    <lineage>
        <taxon>Eukaryota</taxon>
        <taxon>Metazoa</taxon>
        <taxon>Ecdysozoa</taxon>
        <taxon>Arthropoda</taxon>
        <taxon>Chelicerata</taxon>
        <taxon>Arachnida</taxon>
        <taxon>Acari</taxon>
        <taxon>Parasitiformes</taxon>
        <taxon>Ixodida</taxon>
        <taxon>Ixodoidea</taxon>
        <taxon>Ixodidae</taxon>
        <taxon>Haemaphysalinae</taxon>
        <taxon>Haemaphysalis</taxon>
    </lineage>
</organism>
<dbReference type="SUPFAM" id="SSF51395">
    <property type="entry name" value="FMN-linked oxidoreductases"/>
    <property type="match status" value="1"/>
</dbReference>
<dbReference type="OrthoDB" id="25826at2759"/>
<evidence type="ECO:0000256" key="2">
    <source>
        <dbReference type="ARBA" id="ARBA00023002"/>
    </source>
</evidence>
<evidence type="ECO:0000313" key="6">
    <source>
        <dbReference type="Proteomes" id="UP000821853"/>
    </source>
</evidence>
<dbReference type="InterPro" id="IPR037396">
    <property type="entry name" value="FMN_HAD"/>
</dbReference>
<dbReference type="PROSITE" id="PS51349">
    <property type="entry name" value="FMN_HYDROXY_ACID_DH_2"/>
    <property type="match status" value="1"/>
</dbReference>
<dbReference type="Pfam" id="PF01070">
    <property type="entry name" value="FMN_dh"/>
    <property type="match status" value="1"/>
</dbReference>
<dbReference type="InterPro" id="IPR000262">
    <property type="entry name" value="FMN-dep_DH"/>
</dbReference>
<dbReference type="AlphaFoldDB" id="A0A9J6H5R0"/>
<feature type="domain" description="FMN hydroxy acid dehydrogenase" evidence="4">
    <location>
        <begin position="29"/>
        <end position="197"/>
    </location>
</feature>
<keyword evidence="6" id="KW-1185">Reference proteome</keyword>
<dbReference type="InterPro" id="IPR013785">
    <property type="entry name" value="Aldolase_TIM"/>
</dbReference>
<evidence type="ECO:0000256" key="1">
    <source>
        <dbReference type="ARBA" id="ARBA00001917"/>
    </source>
</evidence>
<dbReference type="OMA" id="SGANHEY"/>
<dbReference type="EMBL" id="JABSTR010000011">
    <property type="protein sequence ID" value="KAH9382432.1"/>
    <property type="molecule type" value="Genomic_DNA"/>
</dbReference>
<dbReference type="PANTHER" id="PTHR10578">
    <property type="entry name" value="S -2-HYDROXY-ACID OXIDASE-RELATED"/>
    <property type="match status" value="1"/>
</dbReference>
<protein>
    <recommendedName>
        <fullName evidence="4">FMN hydroxy acid dehydrogenase domain-containing protein</fullName>
    </recommendedName>
</protein>
<comment type="cofactor">
    <cofactor evidence="1">
        <name>FMN</name>
        <dbReference type="ChEBI" id="CHEBI:58210"/>
    </cofactor>
</comment>
<reference evidence="5 6" key="1">
    <citation type="journal article" date="2020" name="Cell">
        <title>Large-Scale Comparative Analyses of Tick Genomes Elucidate Their Genetic Diversity and Vector Capacities.</title>
        <authorList>
            <consortium name="Tick Genome and Microbiome Consortium (TIGMIC)"/>
            <person name="Jia N."/>
            <person name="Wang J."/>
            <person name="Shi W."/>
            <person name="Du L."/>
            <person name="Sun Y."/>
            <person name="Zhan W."/>
            <person name="Jiang J.F."/>
            <person name="Wang Q."/>
            <person name="Zhang B."/>
            <person name="Ji P."/>
            <person name="Bell-Sakyi L."/>
            <person name="Cui X.M."/>
            <person name="Yuan T.T."/>
            <person name="Jiang B.G."/>
            <person name="Yang W.F."/>
            <person name="Lam T.T."/>
            <person name="Chang Q.C."/>
            <person name="Ding S.J."/>
            <person name="Wang X.J."/>
            <person name="Zhu J.G."/>
            <person name="Ruan X.D."/>
            <person name="Zhao L."/>
            <person name="Wei J.T."/>
            <person name="Ye R.Z."/>
            <person name="Que T.C."/>
            <person name="Du C.H."/>
            <person name="Zhou Y.H."/>
            <person name="Cheng J.X."/>
            <person name="Dai P.F."/>
            <person name="Guo W.B."/>
            <person name="Han X.H."/>
            <person name="Huang E.J."/>
            <person name="Li L.F."/>
            <person name="Wei W."/>
            <person name="Gao Y.C."/>
            <person name="Liu J.Z."/>
            <person name="Shao H.Z."/>
            <person name="Wang X."/>
            <person name="Wang C.C."/>
            <person name="Yang T.C."/>
            <person name="Huo Q.B."/>
            <person name="Li W."/>
            <person name="Chen H.Y."/>
            <person name="Chen S.E."/>
            <person name="Zhou L.G."/>
            <person name="Ni X.B."/>
            <person name="Tian J.H."/>
            <person name="Sheng Y."/>
            <person name="Liu T."/>
            <person name="Pan Y.S."/>
            <person name="Xia L.Y."/>
            <person name="Li J."/>
            <person name="Zhao F."/>
            <person name="Cao W.C."/>
        </authorList>
    </citation>
    <scope>NUCLEOTIDE SEQUENCE [LARGE SCALE GENOMIC DNA]</scope>
    <source>
        <strain evidence="5">HaeL-2018</strain>
    </source>
</reference>
<dbReference type="GO" id="GO:0016491">
    <property type="term" value="F:oxidoreductase activity"/>
    <property type="evidence" value="ECO:0007669"/>
    <property type="project" value="UniProtKB-KW"/>
</dbReference>
<evidence type="ECO:0000259" key="4">
    <source>
        <dbReference type="PROSITE" id="PS51349"/>
    </source>
</evidence>
<feature type="region of interest" description="Disordered" evidence="3">
    <location>
        <begin position="1"/>
        <end position="27"/>
    </location>
</feature>
<comment type="caution">
    <text evidence="5">The sequence shown here is derived from an EMBL/GenBank/DDBJ whole genome shotgun (WGS) entry which is preliminary data.</text>
</comment>
<evidence type="ECO:0000256" key="3">
    <source>
        <dbReference type="SAM" id="MobiDB-lite"/>
    </source>
</evidence>
<accession>A0A9J6H5R0</accession>
<dbReference type="Proteomes" id="UP000821853">
    <property type="component" value="Chromosome 9"/>
</dbReference>
<name>A0A9J6H5R0_HAELO</name>
<sequence length="197" mass="21691">MISDPDQLVDSHGAHNESAGDASQIKNGPAENTIVTVDDLHRIALLKLDATVRDYYESGADMEQTLRENVEAFLRSLKTTMLGREVNMPVGIAPSAMQKMAHADGECGTANASQEAGTVMILSTLCTISLEEIREKAPDAILWLQLYVFKNRSITEDLIRRAECSNFSAIVLTVDAPTWGQRIVDVRNRFTIPENLS</sequence>
<proteinExistence type="predicted"/>
<dbReference type="Gene3D" id="3.20.20.70">
    <property type="entry name" value="Aldolase class I"/>
    <property type="match status" value="1"/>
</dbReference>
<gene>
    <name evidence="5" type="ORF">HPB48_004306</name>
</gene>
<dbReference type="VEuPathDB" id="VectorBase:HLOH_047334"/>